<evidence type="ECO:0008006" key="4">
    <source>
        <dbReference type="Google" id="ProtNLM"/>
    </source>
</evidence>
<dbReference type="SUPFAM" id="SSF142921">
    <property type="entry name" value="WGR domain-like"/>
    <property type="match status" value="1"/>
</dbReference>
<gene>
    <name evidence="2" type="ORF">KI809_02275</name>
</gene>
<keyword evidence="3" id="KW-1185">Reference proteome</keyword>
<dbReference type="Proteomes" id="UP000811899">
    <property type="component" value="Unassembled WGS sequence"/>
</dbReference>
<feature type="region of interest" description="Disordered" evidence="1">
    <location>
        <begin position="100"/>
        <end position="138"/>
    </location>
</feature>
<evidence type="ECO:0000313" key="2">
    <source>
        <dbReference type="EMBL" id="MBT0663115.1"/>
    </source>
</evidence>
<dbReference type="RefSeq" id="WP_214169885.1">
    <property type="nucleotide sequence ID" value="NZ_JAHCVJ010000001.1"/>
</dbReference>
<reference evidence="2 3" key="1">
    <citation type="submission" date="2021-05" db="EMBL/GenBank/DDBJ databases">
        <title>The draft genome of Geobacter pelophilus DSM 12255.</title>
        <authorList>
            <person name="Xu Z."/>
            <person name="Masuda Y."/>
            <person name="Itoh H."/>
            <person name="Senoo K."/>
        </authorList>
    </citation>
    <scope>NUCLEOTIDE SEQUENCE [LARGE SCALE GENOMIC DNA]</scope>
    <source>
        <strain evidence="2 3">DSM 12255</strain>
    </source>
</reference>
<protein>
    <recommendedName>
        <fullName evidence="4">WGR domain-containing protein</fullName>
    </recommendedName>
</protein>
<comment type="caution">
    <text evidence="2">The sequence shown here is derived from an EMBL/GenBank/DDBJ whole genome shotgun (WGS) entry which is preliminary data.</text>
</comment>
<organism evidence="2 3">
    <name type="scientific">Geoanaerobacter pelophilus</name>
    <dbReference type="NCBI Taxonomy" id="60036"/>
    <lineage>
        <taxon>Bacteria</taxon>
        <taxon>Pseudomonadati</taxon>
        <taxon>Thermodesulfobacteriota</taxon>
        <taxon>Desulfuromonadia</taxon>
        <taxon>Geobacterales</taxon>
        <taxon>Geobacteraceae</taxon>
        <taxon>Geoanaerobacter</taxon>
    </lineage>
</organism>
<dbReference type="InterPro" id="IPR036930">
    <property type="entry name" value="WGR_dom_sf"/>
</dbReference>
<proteinExistence type="predicted"/>
<accession>A0AAW4L3A7</accession>
<name>A0AAW4L3A7_9BACT</name>
<evidence type="ECO:0000256" key="1">
    <source>
        <dbReference type="SAM" id="MobiDB-lite"/>
    </source>
</evidence>
<dbReference type="EMBL" id="JAHCVJ010000001">
    <property type="protein sequence ID" value="MBT0663115.1"/>
    <property type="molecule type" value="Genomic_DNA"/>
</dbReference>
<dbReference type="AlphaFoldDB" id="A0AAW4L3A7"/>
<sequence>MTRYRCIKSSVDLHLQDRVRNHDKVYHLAVFERDDGNYDVLYRYGRRGTTMRLGILKGGENICDYRSASNLMTRKEAEQVNGDGYQYASGITPDVWKDLLPTSFGPEKTAEKQQPAKQPEPAAPAPEIGGDGPKTWFW</sequence>
<evidence type="ECO:0000313" key="3">
    <source>
        <dbReference type="Proteomes" id="UP000811899"/>
    </source>
</evidence>